<evidence type="ECO:0000256" key="1">
    <source>
        <dbReference type="ARBA" id="ARBA00023231"/>
    </source>
</evidence>
<proteinExistence type="predicted"/>
<sequence length="115" mass="12524">MLIAIPVENDRFIPHVTRAPIFWLQDASGKRLGYLDAPAGGCKGPLPGSLRQQGVTHLVVRRIGEQMLARMQAAGIDVVYAERGWQPGQPLPSASLTRSDSTRQPAAIVRIRGRS</sequence>
<evidence type="ECO:0000313" key="5">
    <source>
        <dbReference type="Proteomes" id="UP000774958"/>
    </source>
</evidence>
<evidence type="ECO:0000313" key="4">
    <source>
        <dbReference type="EMBL" id="MBZ6066075.1"/>
    </source>
</evidence>
<dbReference type="InterPro" id="IPR003731">
    <property type="entry name" value="Di-Nase_FeMo-co_biosynth"/>
</dbReference>
<reference evidence="4 5" key="1">
    <citation type="submission" date="2021-09" db="EMBL/GenBank/DDBJ databases">
        <title>Aeromonas schubertii isolated from Asian sea bass.</title>
        <authorList>
            <person name="Pinpimai K."/>
        </authorList>
    </citation>
    <scope>NUCLEOTIDE SEQUENCE [LARGE SCALE GENOMIC DNA]</scope>
    <source>
        <strain evidence="4 5">CHULA2021a</strain>
    </source>
</reference>
<organism evidence="4 5">
    <name type="scientific">Aeromonas schubertii</name>
    <dbReference type="NCBI Taxonomy" id="652"/>
    <lineage>
        <taxon>Bacteria</taxon>
        <taxon>Pseudomonadati</taxon>
        <taxon>Pseudomonadota</taxon>
        <taxon>Gammaproteobacteria</taxon>
        <taxon>Aeromonadales</taxon>
        <taxon>Aeromonadaceae</taxon>
        <taxon>Aeromonas</taxon>
    </lineage>
</organism>
<dbReference type="EMBL" id="JAIRBT010000008">
    <property type="protein sequence ID" value="MBZ6066075.1"/>
    <property type="molecule type" value="Genomic_DNA"/>
</dbReference>
<dbReference type="RefSeq" id="WP_224162569.1">
    <property type="nucleotide sequence ID" value="NZ_JAIRBT010000008.1"/>
</dbReference>
<dbReference type="Pfam" id="PF02579">
    <property type="entry name" value="Nitro_FeMo-Co"/>
    <property type="match status" value="1"/>
</dbReference>
<protein>
    <recommendedName>
        <fullName evidence="3">Dinitrogenase iron-molybdenum cofactor biosynthesis domain-containing protein</fullName>
    </recommendedName>
</protein>
<evidence type="ECO:0000259" key="3">
    <source>
        <dbReference type="Pfam" id="PF02579"/>
    </source>
</evidence>
<feature type="compositionally biased region" description="Polar residues" evidence="2">
    <location>
        <begin position="92"/>
        <end position="104"/>
    </location>
</feature>
<feature type="domain" description="Dinitrogenase iron-molybdenum cofactor biosynthesis" evidence="3">
    <location>
        <begin position="13"/>
        <end position="83"/>
    </location>
</feature>
<accession>A0ABS7VAE8</accession>
<feature type="region of interest" description="Disordered" evidence="2">
    <location>
        <begin position="90"/>
        <end position="115"/>
    </location>
</feature>
<dbReference type="Proteomes" id="UP000774958">
    <property type="component" value="Unassembled WGS sequence"/>
</dbReference>
<comment type="caution">
    <text evidence="4">The sequence shown here is derived from an EMBL/GenBank/DDBJ whole genome shotgun (WGS) entry which is preliminary data.</text>
</comment>
<keyword evidence="1" id="KW-0535">Nitrogen fixation</keyword>
<gene>
    <name evidence="4" type="ORF">LA374_07640</name>
</gene>
<dbReference type="InterPro" id="IPR036105">
    <property type="entry name" value="DiNase_FeMo-co_biosyn_sf"/>
</dbReference>
<dbReference type="Gene3D" id="3.30.420.130">
    <property type="entry name" value="Dinitrogenase iron-molybdenum cofactor biosynthesis domain"/>
    <property type="match status" value="1"/>
</dbReference>
<name>A0ABS7VAE8_9GAMM</name>
<evidence type="ECO:0000256" key="2">
    <source>
        <dbReference type="SAM" id="MobiDB-lite"/>
    </source>
</evidence>
<dbReference type="SUPFAM" id="SSF53146">
    <property type="entry name" value="Nitrogenase accessory factor-like"/>
    <property type="match status" value="1"/>
</dbReference>
<keyword evidence="5" id="KW-1185">Reference proteome</keyword>